<dbReference type="NCBIfam" id="TIGR02605">
    <property type="entry name" value="CxxC_CxxC_SSSS"/>
    <property type="match status" value="1"/>
</dbReference>
<comment type="caution">
    <text evidence="3">The sequence shown here is derived from an EMBL/GenBank/DDBJ whole genome shotgun (WGS) entry which is preliminary data.</text>
</comment>
<organism evidence="3 4">
    <name type="scientific">Acinetobacter proteolyticus</name>
    <dbReference type="NCBI Taxonomy" id="1776741"/>
    <lineage>
        <taxon>Bacteria</taxon>
        <taxon>Pseudomonadati</taxon>
        <taxon>Pseudomonadota</taxon>
        <taxon>Gammaproteobacteria</taxon>
        <taxon>Moraxellales</taxon>
        <taxon>Moraxellaceae</taxon>
        <taxon>Acinetobacter</taxon>
    </lineage>
</organism>
<gene>
    <name evidence="3" type="ORF">CW311_16235</name>
</gene>
<name>A0A2N0WBB9_9GAMM</name>
<dbReference type="InterPro" id="IPR013429">
    <property type="entry name" value="Regulatory_FmdB_Zinc_ribbon"/>
</dbReference>
<dbReference type="AlphaFoldDB" id="A0A2N0WBB9"/>
<protein>
    <recommendedName>
        <fullName evidence="2">Putative regulatory protein FmdB zinc ribbon domain-containing protein</fullName>
    </recommendedName>
</protein>
<evidence type="ECO:0000256" key="1">
    <source>
        <dbReference type="SAM" id="MobiDB-lite"/>
    </source>
</evidence>
<dbReference type="Pfam" id="PF09723">
    <property type="entry name" value="Zn_ribbon_8"/>
    <property type="match status" value="1"/>
</dbReference>
<evidence type="ECO:0000313" key="3">
    <source>
        <dbReference type="EMBL" id="PKF31792.1"/>
    </source>
</evidence>
<dbReference type="Proteomes" id="UP000233553">
    <property type="component" value="Unassembled WGS sequence"/>
</dbReference>
<feature type="domain" description="Putative regulatory protein FmdB zinc ribbon" evidence="2">
    <location>
        <begin position="1"/>
        <end position="45"/>
    </location>
</feature>
<evidence type="ECO:0000313" key="4">
    <source>
        <dbReference type="Proteomes" id="UP000233553"/>
    </source>
</evidence>
<dbReference type="RefSeq" id="WP_101237167.1">
    <property type="nucleotide sequence ID" value="NZ_PISJ01000019.1"/>
</dbReference>
<evidence type="ECO:0000259" key="2">
    <source>
        <dbReference type="SMART" id="SM00834"/>
    </source>
</evidence>
<sequence>MPLYNFRCEHCEGIFEQNVPMASIARDNTSCPYCQQSILLRPMITGHQKISVKNKWRPSSSAEQLAGPLVEGPGTSKKSARTSVLHNCRGVNCSLCEL</sequence>
<feature type="region of interest" description="Disordered" evidence="1">
    <location>
        <begin position="57"/>
        <end position="79"/>
    </location>
</feature>
<accession>A0A2N0WBB9</accession>
<proteinExistence type="predicted"/>
<dbReference type="EMBL" id="PISJ01000019">
    <property type="protein sequence ID" value="PKF31792.1"/>
    <property type="molecule type" value="Genomic_DNA"/>
</dbReference>
<reference evidence="3 4" key="1">
    <citation type="submission" date="2017-12" db="EMBL/GenBank/DDBJ databases">
        <title>Draft Genome sequences of multiple microbial strains isolated from spacecraft associated surfaces.</title>
        <authorList>
            <person name="Seuylemezian A."/>
            <person name="Vaishampayan P."/>
            <person name="Venkateswaran K."/>
        </authorList>
    </citation>
    <scope>NUCLEOTIDE SEQUENCE [LARGE SCALE GENOMIC DNA]</scope>
    <source>
        <strain evidence="3 4">2P01AA</strain>
    </source>
</reference>
<dbReference type="SMART" id="SM00834">
    <property type="entry name" value="CxxC_CXXC_SSSS"/>
    <property type="match status" value="1"/>
</dbReference>